<dbReference type="EMBL" id="BK014721">
    <property type="protein sequence ID" value="DAD69448.1"/>
    <property type="molecule type" value="Genomic_DNA"/>
</dbReference>
<organism evidence="1">
    <name type="scientific">Myoviridae sp. ctqMr7</name>
    <dbReference type="NCBI Taxonomy" id="2823552"/>
    <lineage>
        <taxon>Viruses</taxon>
        <taxon>Duplodnaviria</taxon>
        <taxon>Heunggongvirae</taxon>
        <taxon>Uroviricota</taxon>
        <taxon>Caudoviricetes</taxon>
    </lineage>
</organism>
<proteinExistence type="predicted"/>
<sequence length="38" mass="4593">MSFCCKYYTLIVLEQKEKIYIEHINYRALKVAVLLKNI</sequence>
<reference evidence="1" key="1">
    <citation type="journal article" date="2021" name="Proc. Natl. Acad. Sci. U.S.A.">
        <title>A Catalog of Tens of Thousands of Viruses from Human Metagenomes Reveals Hidden Associations with Chronic Diseases.</title>
        <authorList>
            <person name="Tisza M.J."/>
            <person name="Buck C.B."/>
        </authorList>
    </citation>
    <scope>NUCLEOTIDE SEQUENCE</scope>
    <source>
        <strain evidence="1">CtqMr7</strain>
    </source>
</reference>
<accession>A0A8S5LHV2</accession>
<protein>
    <submittedName>
        <fullName evidence="1">Uncharacterized protein</fullName>
    </submittedName>
</protein>
<evidence type="ECO:0000313" key="1">
    <source>
        <dbReference type="EMBL" id="DAD69448.1"/>
    </source>
</evidence>
<name>A0A8S5LHV2_9CAUD</name>